<dbReference type="SUPFAM" id="SSF51735">
    <property type="entry name" value="NAD(P)-binding Rossmann-fold domains"/>
    <property type="match status" value="1"/>
</dbReference>
<evidence type="ECO:0000256" key="3">
    <source>
        <dbReference type="ARBA" id="ARBA00023002"/>
    </source>
</evidence>
<comment type="similarity">
    <text evidence="4">Belongs to the zinc-containing alcohol dehydrogenase family.</text>
</comment>
<comment type="cofactor">
    <cofactor evidence="4">
        <name>Zn(2+)</name>
        <dbReference type="ChEBI" id="CHEBI:29105"/>
    </cofactor>
</comment>
<feature type="domain" description="Enoyl reductase (ER)" evidence="5">
    <location>
        <begin position="10"/>
        <end position="337"/>
    </location>
</feature>
<organism evidence="6">
    <name type="scientific">Caldilineaceae bacterium SB0662_bin_9</name>
    <dbReference type="NCBI Taxonomy" id="2605258"/>
    <lineage>
        <taxon>Bacteria</taxon>
        <taxon>Bacillati</taxon>
        <taxon>Chloroflexota</taxon>
        <taxon>Caldilineae</taxon>
        <taxon>Caldilineales</taxon>
        <taxon>Caldilineaceae</taxon>
    </lineage>
</organism>
<dbReference type="InterPro" id="IPR002328">
    <property type="entry name" value="ADH_Zn_CS"/>
</dbReference>
<dbReference type="InterPro" id="IPR013154">
    <property type="entry name" value="ADH-like_N"/>
</dbReference>
<dbReference type="InterPro" id="IPR013149">
    <property type="entry name" value="ADH-like_C"/>
</dbReference>
<dbReference type="Pfam" id="PF00107">
    <property type="entry name" value="ADH_zinc_N"/>
    <property type="match status" value="1"/>
</dbReference>
<evidence type="ECO:0000256" key="4">
    <source>
        <dbReference type="RuleBase" id="RU361277"/>
    </source>
</evidence>
<proteinExistence type="inferred from homology"/>
<evidence type="ECO:0000256" key="2">
    <source>
        <dbReference type="ARBA" id="ARBA00022833"/>
    </source>
</evidence>
<dbReference type="InterPro" id="IPR011032">
    <property type="entry name" value="GroES-like_sf"/>
</dbReference>
<dbReference type="GO" id="GO:0008270">
    <property type="term" value="F:zinc ion binding"/>
    <property type="evidence" value="ECO:0007669"/>
    <property type="project" value="InterPro"/>
</dbReference>
<sequence>MHAAVLERFGEPLVWREMPEPVPESHEVVLVVRACGIDGTDLKLMDGFGYEPELPFVPGHEISGVVDSVGSAVTGLRPGMPAIVYNFETCGVCALCRVGRTQLCLDMGSVMGVLQAHGGMAEYVKVSARQVVPVSEALSSVDAATCCDAGLTAHHAIDRAGLKSGETVLVVGAGGVGSYVVQLVRRAGASPIVAELGMAKQAWARTMGATAVVDGAASSWTAALETIGVGGGVDCVLDIVGTRVTMQAGLEALRPGGRIVLVGYTPDDLQAAGKDLAQREIQILGTRAGTRRDLEAAAGLLTDGSLQSIVTRTFPMDEVNTALALLRSGKANGRIVLLAPGTAA</sequence>
<dbReference type="EMBL" id="VXPY01000069">
    <property type="protein sequence ID" value="MYD90612.1"/>
    <property type="molecule type" value="Genomic_DNA"/>
</dbReference>
<evidence type="ECO:0000259" key="5">
    <source>
        <dbReference type="SMART" id="SM00829"/>
    </source>
</evidence>
<dbReference type="SUPFAM" id="SSF50129">
    <property type="entry name" value="GroES-like"/>
    <property type="match status" value="1"/>
</dbReference>
<dbReference type="GO" id="GO:0016491">
    <property type="term" value="F:oxidoreductase activity"/>
    <property type="evidence" value="ECO:0007669"/>
    <property type="project" value="UniProtKB-KW"/>
</dbReference>
<evidence type="ECO:0000256" key="1">
    <source>
        <dbReference type="ARBA" id="ARBA00022723"/>
    </source>
</evidence>
<name>A0A6B1DV87_9CHLR</name>
<keyword evidence="2 4" id="KW-0862">Zinc</keyword>
<dbReference type="SMART" id="SM00829">
    <property type="entry name" value="PKS_ER"/>
    <property type="match status" value="1"/>
</dbReference>
<dbReference type="InterPro" id="IPR020843">
    <property type="entry name" value="ER"/>
</dbReference>
<dbReference type="PANTHER" id="PTHR43401:SF5">
    <property type="entry name" value="ALCOHOL DEHYDROGENASE-RELATED"/>
    <property type="match status" value="1"/>
</dbReference>
<gene>
    <name evidence="6" type="ORF">F4Y08_09800</name>
</gene>
<reference evidence="6" key="1">
    <citation type="submission" date="2019-09" db="EMBL/GenBank/DDBJ databases">
        <title>Characterisation of the sponge microbiome using genome-centric metagenomics.</title>
        <authorList>
            <person name="Engelberts J.P."/>
            <person name="Robbins S.J."/>
            <person name="De Goeij J.M."/>
            <person name="Aranda M."/>
            <person name="Bell S.C."/>
            <person name="Webster N.S."/>
        </authorList>
    </citation>
    <scope>NUCLEOTIDE SEQUENCE</scope>
    <source>
        <strain evidence="6">SB0662_bin_9</strain>
    </source>
</reference>
<protein>
    <submittedName>
        <fullName evidence="6">Alcohol dehydrogenase catalytic domain-containing protein</fullName>
    </submittedName>
</protein>
<dbReference type="InterPro" id="IPR036291">
    <property type="entry name" value="NAD(P)-bd_dom_sf"/>
</dbReference>
<dbReference type="PANTHER" id="PTHR43401">
    <property type="entry name" value="L-THREONINE 3-DEHYDROGENASE"/>
    <property type="match status" value="1"/>
</dbReference>
<accession>A0A6B1DV87</accession>
<keyword evidence="3" id="KW-0560">Oxidoreductase</keyword>
<dbReference type="InterPro" id="IPR050129">
    <property type="entry name" value="Zn_alcohol_dh"/>
</dbReference>
<comment type="caution">
    <text evidence="6">The sequence shown here is derived from an EMBL/GenBank/DDBJ whole genome shotgun (WGS) entry which is preliminary data.</text>
</comment>
<evidence type="ECO:0000313" key="6">
    <source>
        <dbReference type="EMBL" id="MYD90612.1"/>
    </source>
</evidence>
<dbReference type="Gene3D" id="3.90.180.10">
    <property type="entry name" value="Medium-chain alcohol dehydrogenases, catalytic domain"/>
    <property type="match status" value="1"/>
</dbReference>
<dbReference type="Pfam" id="PF08240">
    <property type="entry name" value="ADH_N"/>
    <property type="match status" value="1"/>
</dbReference>
<dbReference type="AlphaFoldDB" id="A0A6B1DV87"/>
<keyword evidence="1 4" id="KW-0479">Metal-binding</keyword>
<dbReference type="PROSITE" id="PS00059">
    <property type="entry name" value="ADH_ZINC"/>
    <property type="match status" value="1"/>
</dbReference>